<dbReference type="InterPro" id="IPR019734">
    <property type="entry name" value="TPR_rpt"/>
</dbReference>
<dbReference type="RefSeq" id="WP_111218588.1">
    <property type="nucleotide sequence ID" value="NZ_CP117260.1"/>
</dbReference>
<feature type="repeat" description="TPR" evidence="1">
    <location>
        <begin position="486"/>
        <end position="519"/>
    </location>
</feature>
<keyword evidence="1" id="KW-0802">TPR repeat</keyword>
<dbReference type="PROSITE" id="PS50005">
    <property type="entry name" value="TPR"/>
    <property type="match status" value="1"/>
</dbReference>
<dbReference type="KEGG" id="rtu:PR017_27130"/>
<feature type="compositionally biased region" description="Polar residues" evidence="2">
    <location>
        <begin position="210"/>
        <end position="219"/>
    </location>
</feature>
<dbReference type="Proteomes" id="UP000249499">
    <property type="component" value="Plasmid unnamed3"/>
</dbReference>
<protein>
    <recommendedName>
        <fullName evidence="5">Adenylate cyclase</fullName>
    </recommendedName>
</protein>
<geneLocation type="plasmid" evidence="3 4">
    <name>unnamed3</name>
</geneLocation>
<dbReference type="SUPFAM" id="SSF48452">
    <property type="entry name" value="TPR-like"/>
    <property type="match status" value="1"/>
</dbReference>
<dbReference type="InterPro" id="IPR011990">
    <property type="entry name" value="TPR-like_helical_dom_sf"/>
</dbReference>
<evidence type="ECO:0000256" key="1">
    <source>
        <dbReference type="PROSITE-ProRule" id="PRU00339"/>
    </source>
</evidence>
<dbReference type="AlphaFoldDB" id="A0AAF1KVE8"/>
<evidence type="ECO:0008006" key="5">
    <source>
        <dbReference type="Google" id="ProtNLM"/>
    </source>
</evidence>
<dbReference type="EMBL" id="CP117260">
    <property type="protein sequence ID" value="WFR99315.1"/>
    <property type="molecule type" value="Genomic_DNA"/>
</dbReference>
<organism evidence="3 4">
    <name type="scientific">Rhizobium tumorigenes</name>
    <dbReference type="NCBI Taxonomy" id="2041385"/>
    <lineage>
        <taxon>Bacteria</taxon>
        <taxon>Pseudomonadati</taxon>
        <taxon>Pseudomonadota</taxon>
        <taxon>Alphaproteobacteria</taxon>
        <taxon>Hyphomicrobiales</taxon>
        <taxon>Rhizobiaceae</taxon>
        <taxon>Rhizobium/Agrobacterium group</taxon>
        <taxon>Rhizobium</taxon>
    </lineage>
</organism>
<reference evidence="3 4" key="1">
    <citation type="journal article" date="2018" name="Sci. Rep.">
        <title>Rhizobium tumorigenes sp. nov., a novel plant tumorigenic bacterium isolated from cane gall tumors on thornless blackberry.</title>
        <authorList>
            <person name="Kuzmanovi N."/>
            <person name="Smalla K."/>
            <person name="Gronow S."/>
            <person name="PuBawska J."/>
        </authorList>
    </citation>
    <scope>NUCLEOTIDE SEQUENCE [LARGE SCALE GENOMIC DNA]</scope>
    <source>
        <strain evidence="3 4">1078</strain>
    </source>
</reference>
<feature type="region of interest" description="Disordered" evidence="2">
    <location>
        <begin position="202"/>
        <end position="224"/>
    </location>
</feature>
<accession>A0AAF1KVE8</accession>
<evidence type="ECO:0000313" key="3">
    <source>
        <dbReference type="EMBL" id="WFR99315.1"/>
    </source>
</evidence>
<dbReference type="Gene3D" id="1.25.40.10">
    <property type="entry name" value="Tetratricopeptide repeat domain"/>
    <property type="match status" value="1"/>
</dbReference>
<evidence type="ECO:0000313" key="4">
    <source>
        <dbReference type="Proteomes" id="UP000249499"/>
    </source>
</evidence>
<proteinExistence type="predicted"/>
<sequence length="647" mass="72005">MKFKLHTFGRLRLVDRVGDVSFPEKALLALCYLLDTKQIEAKREDLAALLWSGPSQSGLLANMRKLISRIKDRQSELGVEFLTFTDKTVRVEVGSLEFDPTSIDTLEDEDAVRSLHRLVNVTGSEFLQDFAPMDTLLDAWVEEKRKGCSDRLLRAFKRALPMLSARDSDTILQTAVLRLFTLHPQDEDVQRFLLECSGSERSLEGLPSGASLNEDTPSDSADAGQDLLSLDLASRMFNKQFAEARASLLARPSPFLSPYGGGHLKLPRLALLPPQLDSGNIVATLLAASLIEDITIGFGALKSVRVIAPHTAGQFSRDPDKAATFARHSISYILDTRISYDEEVSLFAQLISFANDEIVWAERFSLDASNLTRQRREISKRIAVTVASQIERDELSRAYFEASPEAYHSYLVGQRHLKDLTLPNLRRARREFRSALQTNPHFAPALSSLARTYSKEWLLTARGDQELLALASEFSTKAIAAGSDLGGGYRELGVVRLLQGDLDESVEAMKLAEKLSPHNADIIADHADTLVHYSQPAAAMEKIVNAIDLNPLTPDTYLWTAAGASYCLGNFEAALAYIAMTHDKSLTDRLSAACWAMLGDIRKARSFVRKARHSNPDFDVDKWLSVIAMKEQWQKDLYREGLRKAGF</sequence>
<gene>
    <name evidence="3" type="ORF">PR017_27130</name>
</gene>
<keyword evidence="4" id="KW-1185">Reference proteome</keyword>
<reference evidence="4" key="2">
    <citation type="journal article" date="2023" name="MicrobiologyOpen">
        <title>Genomics of the tumorigenes clade of the family Rhizobiaceae and description of Rhizobium rhododendri sp. nov.</title>
        <authorList>
            <person name="Kuzmanovic N."/>
            <person name="diCenzo G.C."/>
            <person name="Bunk B."/>
            <person name="Sproeer C."/>
            <person name="Fruehling A."/>
            <person name="Neumann-Schaal M."/>
            <person name="Overmann J."/>
            <person name="Smalla K."/>
        </authorList>
    </citation>
    <scope>NUCLEOTIDE SEQUENCE [LARGE SCALE GENOMIC DNA]</scope>
    <source>
        <strain evidence="4">1078</strain>
        <plasmid evidence="4">unnamed3</plasmid>
    </source>
</reference>
<name>A0AAF1KVE8_9HYPH</name>
<keyword evidence="3" id="KW-0614">Plasmid</keyword>
<evidence type="ECO:0000256" key="2">
    <source>
        <dbReference type="SAM" id="MobiDB-lite"/>
    </source>
</evidence>